<reference evidence="2 3" key="1">
    <citation type="journal article" date="2021" name="Nat. Plants">
        <title>The Taxus genome provides insights into paclitaxel biosynthesis.</title>
        <authorList>
            <person name="Xiong X."/>
            <person name="Gou J."/>
            <person name="Liao Q."/>
            <person name="Li Y."/>
            <person name="Zhou Q."/>
            <person name="Bi G."/>
            <person name="Li C."/>
            <person name="Du R."/>
            <person name="Wang X."/>
            <person name="Sun T."/>
            <person name="Guo L."/>
            <person name="Liang H."/>
            <person name="Lu P."/>
            <person name="Wu Y."/>
            <person name="Zhang Z."/>
            <person name="Ro D.K."/>
            <person name="Shang Y."/>
            <person name="Huang S."/>
            <person name="Yan J."/>
        </authorList>
    </citation>
    <scope>NUCLEOTIDE SEQUENCE [LARGE SCALE GENOMIC DNA]</scope>
    <source>
        <strain evidence="2">Ta-2019</strain>
    </source>
</reference>
<feature type="compositionally biased region" description="Pro residues" evidence="1">
    <location>
        <begin position="9"/>
        <end position="19"/>
    </location>
</feature>
<evidence type="ECO:0000313" key="2">
    <source>
        <dbReference type="EMBL" id="KAH9303573.1"/>
    </source>
</evidence>
<dbReference type="EMBL" id="JAHRHJ020000008">
    <property type="protein sequence ID" value="KAH9303573.1"/>
    <property type="molecule type" value="Genomic_DNA"/>
</dbReference>
<protein>
    <submittedName>
        <fullName evidence="2">Uncharacterized protein</fullName>
    </submittedName>
</protein>
<keyword evidence="3" id="KW-1185">Reference proteome</keyword>
<feature type="region of interest" description="Disordered" evidence="1">
    <location>
        <begin position="1"/>
        <end position="23"/>
    </location>
</feature>
<feature type="non-terminal residue" evidence="2">
    <location>
        <position position="109"/>
    </location>
</feature>
<sequence length="109" mass="12445">IIMWDAPRKPNPPNRPRISPPRHRITLKSPLVNDTCDGNEPKEVWIEEPKEEDVGDDYNYIEVEEVDSDTHNGLIEYIDGYEDDDNEEAPRFSCAVFTHAQSKKGSSSS</sequence>
<organism evidence="2 3">
    <name type="scientific">Taxus chinensis</name>
    <name type="common">Chinese yew</name>
    <name type="synonym">Taxus wallichiana var. chinensis</name>
    <dbReference type="NCBI Taxonomy" id="29808"/>
    <lineage>
        <taxon>Eukaryota</taxon>
        <taxon>Viridiplantae</taxon>
        <taxon>Streptophyta</taxon>
        <taxon>Embryophyta</taxon>
        <taxon>Tracheophyta</taxon>
        <taxon>Spermatophyta</taxon>
        <taxon>Pinopsida</taxon>
        <taxon>Pinidae</taxon>
        <taxon>Conifers II</taxon>
        <taxon>Cupressales</taxon>
        <taxon>Taxaceae</taxon>
        <taxon>Taxus</taxon>
    </lineage>
</organism>
<dbReference type="AlphaFoldDB" id="A0AA38CV89"/>
<name>A0AA38CV89_TAXCH</name>
<comment type="caution">
    <text evidence="2">The sequence shown here is derived from an EMBL/GenBank/DDBJ whole genome shotgun (WGS) entry which is preliminary data.</text>
</comment>
<feature type="non-terminal residue" evidence="2">
    <location>
        <position position="1"/>
    </location>
</feature>
<dbReference type="Proteomes" id="UP000824469">
    <property type="component" value="Unassembled WGS sequence"/>
</dbReference>
<accession>A0AA38CV89</accession>
<evidence type="ECO:0000313" key="3">
    <source>
        <dbReference type="Proteomes" id="UP000824469"/>
    </source>
</evidence>
<proteinExistence type="predicted"/>
<gene>
    <name evidence="2" type="ORF">KI387_007977</name>
</gene>
<evidence type="ECO:0000256" key="1">
    <source>
        <dbReference type="SAM" id="MobiDB-lite"/>
    </source>
</evidence>